<feature type="non-terminal residue" evidence="2">
    <location>
        <position position="59"/>
    </location>
</feature>
<keyword evidence="3" id="KW-1185">Reference proteome</keyword>
<gene>
    <name evidence="2" type="ORF">PIB30_064795</name>
</gene>
<keyword evidence="1" id="KW-1133">Transmembrane helix</keyword>
<feature type="transmembrane region" description="Helical" evidence="1">
    <location>
        <begin position="39"/>
        <end position="57"/>
    </location>
</feature>
<comment type="caution">
    <text evidence="2">The sequence shown here is derived from an EMBL/GenBank/DDBJ whole genome shotgun (WGS) entry which is preliminary data.</text>
</comment>
<proteinExistence type="predicted"/>
<evidence type="ECO:0000313" key="2">
    <source>
        <dbReference type="EMBL" id="MED6198289.1"/>
    </source>
</evidence>
<protein>
    <submittedName>
        <fullName evidence="2">Uncharacterized protein</fullName>
    </submittedName>
</protein>
<accession>A0ABU6XJQ9</accession>
<name>A0ABU6XJQ9_9FABA</name>
<organism evidence="2 3">
    <name type="scientific">Stylosanthes scabra</name>
    <dbReference type="NCBI Taxonomy" id="79078"/>
    <lineage>
        <taxon>Eukaryota</taxon>
        <taxon>Viridiplantae</taxon>
        <taxon>Streptophyta</taxon>
        <taxon>Embryophyta</taxon>
        <taxon>Tracheophyta</taxon>
        <taxon>Spermatophyta</taxon>
        <taxon>Magnoliopsida</taxon>
        <taxon>eudicotyledons</taxon>
        <taxon>Gunneridae</taxon>
        <taxon>Pentapetalae</taxon>
        <taxon>rosids</taxon>
        <taxon>fabids</taxon>
        <taxon>Fabales</taxon>
        <taxon>Fabaceae</taxon>
        <taxon>Papilionoideae</taxon>
        <taxon>50 kb inversion clade</taxon>
        <taxon>dalbergioids sensu lato</taxon>
        <taxon>Dalbergieae</taxon>
        <taxon>Pterocarpus clade</taxon>
        <taxon>Stylosanthes</taxon>
    </lineage>
</organism>
<keyword evidence="1" id="KW-0812">Transmembrane</keyword>
<dbReference type="EMBL" id="JASCZI010212085">
    <property type="protein sequence ID" value="MED6198289.1"/>
    <property type="molecule type" value="Genomic_DNA"/>
</dbReference>
<dbReference type="Proteomes" id="UP001341840">
    <property type="component" value="Unassembled WGS sequence"/>
</dbReference>
<evidence type="ECO:0000313" key="3">
    <source>
        <dbReference type="Proteomes" id="UP001341840"/>
    </source>
</evidence>
<evidence type="ECO:0000256" key="1">
    <source>
        <dbReference type="SAM" id="Phobius"/>
    </source>
</evidence>
<keyword evidence="1" id="KW-0472">Membrane</keyword>
<feature type="transmembrane region" description="Helical" evidence="1">
    <location>
        <begin position="7"/>
        <end position="33"/>
    </location>
</feature>
<sequence length="59" mass="6504">MADSRCGFGVVAVALEWIVRGIAVLTVPIFPIAQRGIEIPPVCLLWSLFVFAPYLMWGI</sequence>
<reference evidence="2 3" key="1">
    <citation type="journal article" date="2023" name="Plants (Basel)">
        <title>Bridging the Gap: Combining Genomics and Transcriptomics Approaches to Understand Stylosanthes scabra, an Orphan Legume from the Brazilian Caatinga.</title>
        <authorList>
            <person name="Ferreira-Neto J.R.C."/>
            <person name="da Silva M.D."/>
            <person name="Binneck E."/>
            <person name="de Melo N.F."/>
            <person name="da Silva R.H."/>
            <person name="de Melo A.L.T.M."/>
            <person name="Pandolfi V."/>
            <person name="Bustamante F.O."/>
            <person name="Brasileiro-Vidal A.C."/>
            <person name="Benko-Iseppon A.M."/>
        </authorList>
    </citation>
    <scope>NUCLEOTIDE SEQUENCE [LARGE SCALE GENOMIC DNA]</scope>
    <source>
        <tissue evidence="2">Leaves</tissue>
    </source>
</reference>